<comment type="similarity">
    <text evidence="2">Belongs to the major facilitator superfamily. EmrB family.</text>
</comment>
<evidence type="ECO:0000313" key="8">
    <source>
        <dbReference type="EMBL" id="KZE45303.1"/>
    </source>
</evidence>
<comment type="subcellular location">
    <subcellularLocation>
        <location evidence="1">Cell membrane</location>
        <topology evidence="1">Multi-pass membrane protein</topology>
    </subcellularLocation>
</comment>
<dbReference type="PROSITE" id="PS50850">
    <property type="entry name" value="MFS"/>
    <property type="match status" value="1"/>
</dbReference>
<dbReference type="GO" id="GO:0022857">
    <property type="term" value="F:transmembrane transporter activity"/>
    <property type="evidence" value="ECO:0007669"/>
    <property type="project" value="InterPro"/>
</dbReference>
<organism evidence="8 9">
    <name type="scientific">Rossellomorea marisflavi</name>
    <dbReference type="NCBI Taxonomy" id="189381"/>
    <lineage>
        <taxon>Bacteria</taxon>
        <taxon>Bacillati</taxon>
        <taxon>Bacillota</taxon>
        <taxon>Bacilli</taxon>
        <taxon>Bacillales</taxon>
        <taxon>Bacillaceae</taxon>
        <taxon>Rossellomorea</taxon>
    </lineage>
</organism>
<keyword evidence="4" id="KW-1003">Cell membrane</keyword>
<dbReference type="OrthoDB" id="9816041at2"/>
<proteinExistence type="inferred from homology"/>
<dbReference type="GO" id="GO:0005886">
    <property type="term" value="C:plasma membrane"/>
    <property type="evidence" value="ECO:0007669"/>
    <property type="project" value="UniProtKB-SubCell"/>
</dbReference>
<dbReference type="Pfam" id="PF07690">
    <property type="entry name" value="MFS_1"/>
    <property type="match status" value="1"/>
</dbReference>
<dbReference type="Gene3D" id="1.20.1720.10">
    <property type="entry name" value="Multidrug resistance protein D"/>
    <property type="match status" value="1"/>
</dbReference>
<dbReference type="InterPro" id="IPR004638">
    <property type="entry name" value="EmrB-like"/>
</dbReference>
<protein>
    <submittedName>
        <fullName evidence="8">MFS transporter</fullName>
    </submittedName>
</protein>
<keyword evidence="7" id="KW-0472">Membrane</keyword>
<dbReference type="AlphaFoldDB" id="A0A0J5VE51"/>
<sequence>MEQKINATGKRPPYGIIAILMIGAFITFLNNTLLNIALPSIMKDMEVQPSTVQWLATGFMLVNGILIPATAFLIQKYSVRRLFLAAMLLFTAGTVLAGTAEIFPVLLGGRMLQASGSAIMMPLLMNVMLVSFPVEKRGAAMGVFGLILMFAPAIGPTLSGWIIEHYDWRMLFHFITPIAIVVLLIGFFRLKDKKEKLAMRLDLFSLLLSSIGFGGILYGFSSAGDKGWDSPYVYGAIAIGVISLVIFIIRQSRQERPMLNFRVYRYPMFALSSAIAMVVNMALFSGMILLPIYVQTLRGISPMDAGLLLLPGAIIMAIMSPITGRLFDKFGGRILAMTGLAITVVTTYAFSKLTLDTTYTHLIILYSVRMLGMSMVMMPVSTNGLNQLPARYYPHGTAMNNTLNQVAGAIGTALLVTVMSTRTTTHGEELAAEALQKATSGQPTAAAMAEMKAQIGMQAMLEGINDAFLVATFIAGVALILSFFIKRATPSPDPEGAPQTNEPKATTKLAEN</sequence>
<keyword evidence="6" id="KW-1133">Transmembrane helix</keyword>
<dbReference type="PANTHER" id="PTHR42718:SF9">
    <property type="entry name" value="MAJOR FACILITATOR SUPERFAMILY MULTIDRUG TRANSPORTER MFSC"/>
    <property type="match status" value="1"/>
</dbReference>
<dbReference type="PANTHER" id="PTHR42718">
    <property type="entry name" value="MAJOR FACILITATOR SUPERFAMILY MULTIDRUG TRANSPORTER MFSC"/>
    <property type="match status" value="1"/>
</dbReference>
<dbReference type="PATRIC" id="fig|189381.10.peg.3593"/>
<dbReference type="EMBL" id="LQQY01000034">
    <property type="protein sequence ID" value="KZE45303.1"/>
    <property type="molecule type" value="Genomic_DNA"/>
</dbReference>
<reference evidence="9" key="1">
    <citation type="submission" date="2016-01" db="EMBL/GenBank/DDBJ databases">
        <title>Whole genome sequencing of Bhargavaea cecembensis T14.</title>
        <authorList>
            <person name="Hong K.W."/>
        </authorList>
    </citation>
    <scope>NUCLEOTIDE SEQUENCE [LARGE SCALE GENOMIC DNA]</scope>
    <source>
        <strain evidence="9">M19</strain>
    </source>
</reference>
<keyword evidence="5" id="KW-0812">Transmembrane</keyword>
<evidence type="ECO:0000256" key="7">
    <source>
        <dbReference type="ARBA" id="ARBA00023136"/>
    </source>
</evidence>
<evidence type="ECO:0000256" key="3">
    <source>
        <dbReference type="ARBA" id="ARBA00022448"/>
    </source>
</evidence>
<dbReference type="InterPro" id="IPR011701">
    <property type="entry name" value="MFS"/>
</dbReference>
<dbReference type="CDD" id="cd17503">
    <property type="entry name" value="MFS_LmrB_MDR_like"/>
    <property type="match status" value="1"/>
</dbReference>
<dbReference type="InterPro" id="IPR036259">
    <property type="entry name" value="MFS_trans_sf"/>
</dbReference>
<dbReference type="RefSeq" id="WP_048003672.1">
    <property type="nucleotide sequence ID" value="NZ_CAXQIX010000033.1"/>
</dbReference>
<gene>
    <name evidence="8" type="ORF">AV649_03665</name>
</gene>
<dbReference type="Proteomes" id="UP000076510">
    <property type="component" value="Unassembled WGS sequence"/>
</dbReference>
<accession>A0A0J5VE51</accession>
<evidence type="ECO:0000256" key="6">
    <source>
        <dbReference type="ARBA" id="ARBA00022989"/>
    </source>
</evidence>
<evidence type="ECO:0000256" key="4">
    <source>
        <dbReference type="ARBA" id="ARBA00022475"/>
    </source>
</evidence>
<evidence type="ECO:0000313" key="9">
    <source>
        <dbReference type="Proteomes" id="UP000076510"/>
    </source>
</evidence>
<dbReference type="NCBIfam" id="TIGR00711">
    <property type="entry name" value="efflux_EmrB"/>
    <property type="match status" value="1"/>
</dbReference>
<dbReference type="SUPFAM" id="SSF103473">
    <property type="entry name" value="MFS general substrate transporter"/>
    <property type="match status" value="1"/>
</dbReference>
<comment type="caution">
    <text evidence="8">The sequence shown here is derived from an EMBL/GenBank/DDBJ whole genome shotgun (WGS) entry which is preliminary data.</text>
</comment>
<dbReference type="PRINTS" id="PR01036">
    <property type="entry name" value="TCRTETB"/>
</dbReference>
<evidence type="ECO:0000256" key="2">
    <source>
        <dbReference type="ARBA" id="ARBA00008537"/>
    </source>
</evidence>
<keyword evidence="3" id="KW-0813">Transport</keyword>
<evidence type="ECO:0000256" key="5">
    <source>
        <dbReference type="ARBA" id="ARBA00022692"/>
    </source>
</evidence>
<dbReference type="InterPro" id="IPR020846">
    <property type="entry name" value="MFS_dom"/>
</dbReference>
<dbReference type="Gene3D" id="1.20.1250.20">
    <property type="entry name" value="MFS general substrate transporter like domains"/>
    <property type="match status" value="1"/>
</dbReference>
<evidence type="ECO:0000256" key="1">
    <source>
        <dbReference type="ARBA" id="ARBA00004651"/>
    </source>
</evidence>
<name>A0A0J5VE51_9BACI</name>